<dbReference type="CDD" id="cd18315">
    <property type="entry name" value="BTB_POZ_BAB-like"/>
    <property type="match status" value="1"/>
</dbReference>
<dbReference type="STRING" id="77166.N6U6D3"/>
<dbReference type="EMBL" id="KB630123">
    <property type="protein sequence ID" value="ERL83415.1"/>
    <property type="molecule type" value="Genomic_DNA"/>
</dbReference>
<dbReference type="InterPro" id="IPR011333">
    <property type="entry name" value="SKP1/BTB/POZ_sf"/>
</dbReference>
<evidence type="ECO:0000313" key="6">
    <source>
        <dbReference type="EMBL" id="ENN76216.1"/>
    </source>
</evidence>
<dbReference type="SUPFAM" id="SSF54695">
    <property type="entry name" value="POZ domain"/>
    <property type="match status" value="1"/>
</dbReference>
<feature type="domain" description="BTB" evidence="4">
    <location>
        <begin position="35"/>
        <end position="100"/>
    </location>
</feature>
<dbReference type="HOGENOM" id="CLU_916057_0_0_1"/>
<keyword evidence="2" id="KW-0539">Nucleus</keyword>
<dbReference type="PROSITE" id="PS50097">
    <property type="entry name" value="BTB"/>
    <property type="match status" value="1"/>
</dbReference>
<name>N6U6D3_DENPD</name>
<dbReference type="Pfam" id="PF00651">
    <property type="entry name" value="BTB"/>
    <property type="match status" value="1"/>
</dbReference>
<evidence type="ECO:0000256" key="2">
    <source>
        <dbReference type="ARBA" id="ARBA00023242"/>
    </source>
</evidence>
<dbReference type="PROSITE" id="PS00028">
    <property type="entry name" value="ZINC_FINGER_C2H2_1"/>
    <property type="match status" value="1"/>
</dbReference>
<sequence>MNSESICEEYSLTWKGHVQHVRDSFSKLWQNSAFCDVTLYAEGQKIGAHKAFLTACSGYFSKLFEEFKEEKLVIVLKGVQFNVLQHILRFIYNGEVSIEVEKLGAFLETAEFLNIFGLIKDKIQRRKTSSVVFETDQASNTVAEGADESETGECDSSEEISQCKNKLKAPKMFRIDTMSLQENTSRESNQRTMFLAGAARNEWIGDIETSGSLHQLRTEDAKSKKRKIKPEKRSSSLAEIKEVERTLVNYQATLTSLSEDGFSNIRRSPVRNQSKRDNICLICGVTFARRNLLRQHLQLHEKIT</sequence>
<dbReference type="GO" id="GO:0003006">
    <property type="term" value="P:developmental process involved in reproduction"/>
    <property type="evidence" value="ECO:0007669"/>
    <property type="project" value="UniProtKB-ARBA"/>
</dbReference>
<dbReference type="PROSITE" id="PS50157">
    <property type="entry name" value="ZINC_FINGER_C2H2_2"/>
    <property type="match status" value="1"/>
</dbReference>
<dbReference type="PANTHER" id="PTHR23110:SF106">
    <property type="entry name" value="FI01104P"/>
    <property type="match status" value="1"/>
</dbReference>
<dbReference type="EMBL" id="KB631675">
    <property type="protein sequence ID" value="ERL85313.1"/>
    <property type="molecule type" value="Genomic_DNA"/>
</dbReference>
<reference evidence="10 11" key="1">
    <citation type="journal article" date="2013" name="Genome Biol.">
        <title>Draft genome of the mountain pine beetle, Dendroctonus ponderosae Hopkins, a major forest pest.</title>
        <authorList>
            <person name="Keeling C.I."/>
            <person name="Yuen M.M."/>
            <person name="Liao N.Y."/>
            <person name="Docking T.R."/>
            <person name="Chan S.K."/>
            <person name="Taylor G.A."/>
            <person name="Palmquist D.L."/>
            <person name="Jackman S.D."/>
            <person name="Nguyen A."/>
            <person name="Li M."/>
            <person name="Henderson H."/>
            <person name="Janes J.K."/>
            <person name="Zhao Y."/>
            <person name="Pandoh P."/>
            <person name="Moore R."/>
            <person name="Sperling F.A."/>
            <person name="Huber D.P."/>
            <person name="Birol I."/>
            <person name="Jones S.J."/>
            <person name="Bohlmann J."/>
        </authorList>
    </citation>
    <scope>NUCLEOTIDE SEQUENCE</scope>
</reference>
<evidence type="ECO:0000313" key="8">
    <source>
        <dbReference type="EMBL" id="ERL85313.1"/>
    </source>
</evidence>
<keyword evidence="3" id="KW-0862">Zinc</keyword>
<evidence type="ECO:0000313" key="10">
    <source>
        <dbReference type="Proteomes" id="UP000019118"/>
    </source>
</evidence>
<dbReference type="GO" id="GO:0006357">
    <property type="term" value="P:regulation of transcription by RNA polymerase II"/>
    <property type="evidence" value="ECO:0007669"/>
    <property type="project" value="TreeGrafter"/>
</dbReference>
<evidence type="ECO:0000259" key="5">
    <source>
        <dbReference type="PROSITE" id="PS50157"/>
    </source>
</evidence>
<evidence type="ECO:0000313" key="9">
    <source>
        <dbReference type="EnsemblMetazoa" id="XP_019761462.1"/>
    </source>
</evidence>
<dbReference type="AlphaFoldDB" id="N6U6D3"/>
<dbReference type="InterPro" id="IPR000210">
    <property type="entry name" value="BTB/POZ_dom"/>
</dbReference>
<evidence type="ECO:0008006" key="12">
    <source>
        <dbReference type="Google" id="ProtNLM"/>
    </source>
</evidence>
<dbReference type="EMBL" id="KB740984">
    <property type="protein sequence ID" value="ENN76216.1"/>
    <property type="molecule type" value="Genomic_DNA"/>
</dbReference>
<evidence type="ECO:0000259" key="4">
    <source>
        <dbReference type="PROSITE" id="PS50097"/>
    </source>
</evidence>
<organism evidence="6">
    <name type="scientific">Dendroctonus ponderosae</name>
    <name type="common">Mountain pine beetle</name>
    <dbReference type="NCBI Taxonomy" id="77166"/>
    <lineage>
        <taxon>Eukaryota</taxon>
        <taxon>Metazoa</taxon>
        <taxon>Ecdysozoa</taxon>
        <taxon>Arthropoda</taxon>
        <taxon>Hexapoda</taxon>
        <taxon>Insecta</taxon>
        <taxon>Pterygota</taxon>
        <taxon>Neoptera</taxon>
        <taxon>Endopterygota</taxon>
        <taxon>Coleoptera</taxon>
        <taxon>Polyphaga</taxon>
        <taxon>Cucujiformia</taxon>
        <taxon>Curculionidae</taxon>
        <taxon>Scolytinae</taxon>
        <taxon>Dendroctonus</taxon>
    </lineage>
</organism>
<comment type="subcellular location">
    <subcellularLocation>
        <location evidence="1">Nucleus</location>
    </subcellularLocation>
</comment>
<dbReference type="EnsemblMetazoa" id="XM_019905903.1">
    <property type="protein sequence ID" value="XP_019761462.1"/>
    <property type="gene ID" value="LOC109538598"/>
</dbReference>
<dbReference type="GO" id="GO:0005634">
    <property type="term" value="C:nucleus"/>
    <property type="evidence" value="ECO:0007669"/>
    <property type="project" value="UniProtKB-SubCell"/>
</dbReference>
<evidence type="ECO:0000256" key="1">
    <source>
        <dbReference type="ARBA" id="ARBA00004123"/>
    </source>
</evidence>
<keyword evidence="3" id="KW-0863">Zinc-finger</keyword>
<evidence type="ECO:0000313" key="11">
    <source>
        <dbReference type="Proteomes" id="UP000030742"/>
    </source>
</evidence>
<dbReference type="GO" id="GO:0008270">
    <property type="term" value="F:zinc ion binding"/>
    <property type="evidence" value="ECO:0007669"/>
    <property type="project" value="UniProtKB-KW"/>
</dbReference>
<reference evidence="9" key="2">
    <citation type="submission" date="2024-08" db="UniProtKB">
        <authorList>
            <consortium name="EnsemblMetazoa"/>
        </authorList>
    </citation>
    <scope>IDENTIFICATION</scope>
</reference>
<feature type="non-terminal residue" evidence="6">
    <location>
        <position position="1"/>
    </location>
</feature>
<dbReference type="Gene3D" id="3.30.710.10">
    <property type="entry name" value="Potassium Channel Kv1.1, Chain A"/>
    <property type="match status" value="1"/>
</dbReference>
<dbReference type="GO" id="GO:0048468">
    <property type="term" value="P:cell development"/>
    <property type="evidence" value="ECO:0007669"/>
    <property type="project" value="UniProtKB-ARBA"/>
</dbReference>
<dbReference type="InterPro" id="IPR013087">
    <property type="entry name" value="Znf_C2H2_type"/>
</dbReference>
<dbReference type="PANTHER" id="PTHR23110">
    <property type="entry name" value="BTB DOMAIN TRANSCRIPTION FACTOR"/>
    <property type="match status" value="1"/>
</dbReference>
<dbReference type="GO" id="GO:0048513">
    <property type="term" value="P:animal organ development"/>
    <property type="evidence" value="ECO:0007669"/>
    <property type="project" value="UniProtKB-ARBA"/>
</dbReference>
<keyword evidence="10" id="KW-1185">Reference proteome</keyword>
<gene>
    <name evidence="9" type="primary">109538598</name>
    <name evidence="7" type="ORF">D910_00377</name>
    <name evidence="8" type="ORF">D910_02733</name>
    <name evidence="6" type="ORF">YQE_07183</name>
</gene>
<accession>N6U6D3</accession>
<evidence type="ECO:0000313" key="7">
    <source>
        <dbReference type="EMBL" id="ERL83415.1"/>
    </source>
</evidence>
<dbReference type="InterPro" id="IPR051095">
    <property type="entry name" value="Dros_DevTransReg"/>
</dbReference>
<dbReference type="SMART" id="SM00225">
    <property type="entry name" value="BTB"/>
    <property type="match status" value="1"/>
</dbReference>
<keyword evidence="3" id="KW-0479">Metal-binding</keyword>
<dbReference type="OrthoDB" id="10261408at2759"/>
<evidence type="ECO:0000256" key="3">
    <source>
        <dbReference type="PROSITE-ProRule" id="PRU00042"/>
    </source>
</evidence>
<feature type="domain" description="C2H2-type" evidence="5">
    <location>
        <begin position="278"/>
        <end position="304"/>
    </location>
</feature>
<dbReference type="Proteomes" id="UP000030742">
    <property type="component" value="Unassembled WGS sequence"/>
</dbReference>
<dbReference type="Proteomes" id="UP000019118">
    <property type="component" value="Unassembled WGS sequence"/>
</dbReference>
<proteinExistence type="predicted"/>
<protein>
    <recommendedName>
        <fullName evidence="12">BTB domain-containing protein</fullName>
    </recommendedName>
</protein>